<evidence type="ECO:0000313" key="1">
    <source>
        <dbReference type="EMBL" id="KPH79322.1"/>
    </source>
</evidence>
<name>A0A0N1F3B0_9HYPH</name>
<dbReference type="EMBL" id="LGSZ01000050">
    <property type="protein sequence ID" value="KPH79322.1"/>
    <property type="molecule type" value="Genomic_DNA"/>
</dbReference>
<proteinExistence type="predicted"/>
<dbReference type="AlphaFoldDB" id="A0A0N1F3B0"/>
<evidence type="ECO:0000313" key="2">
    <source>
        <dbReference type="Proteomes" id="UP000037822"/>
    </source>
</evidence>
<organism evidence="1 2">
    <name type="scientific">Bosea vaviloviae</name>
    <dbReference type="NCBI Taxonomy" id="1526658"/>
    <lineage>
        <taxon>Bacteria</taxon>
        <taxon>Pseudomonadati</taxon>
        <taxon>Pseudomonadota</taxon>
        <taxon>Alphaproteobacteria</taxon>
        <taxon>Hyphomicrobiales</taxon>
        <taxon>Boseaceae</taxon>
        <taxon>Bosea</taxon>
    </lineage>
</organism>
<protein>
    <recommendedName>
        <fullName evidence="3">Bacteriophage protein</fullName>
    </recommendedName>
</protein>
<reference evidence="1 2" key="1">
    <citation type="submission" date="2015-07" db="EMBL/GenBank/DDBJ databases">
        <title>Whole genome sequencing of Bosea vaviloviae isolated from cave pool.</title>
        <authorList>
            <person name="Tan N.E.H."/>
            <person name="Lee Y.P."/>
            <person name="Gan H.M."/>
            <person name="Barton H."/>
            <person name="Savka M.A."/>
        </authorList>
    </citation>
    <scope>NUCLEOTIDE SEQUENCE [LARGE SCALE GENOMIC DNA]</scope>
    <source>
        <strain evidence="1 2">SD260</strain>
    </source>
</reference>
<comment type="caution">
    <text evidence="1">The sequence shown here is derived from an EMBL/GenBank/DDBJ whole genome shotgun (WGS) entry which is preliminary data.</text>
</comment>
<sequence>MASKTYSFLDVQAAIRGPNGSFSLGNGAGVSEEGITVSMADDKMSVLMGADGSGMYSLHAAANGSVTVRLLKTSPVNSLLQDMYSADTASSANAGQNTISIRNPVSGDSITAADCAFRKMPDVAYGKDGTMMEWAFFSLAISAILGTGTPAAA</sequence>
<keyword evidence="2" id="KW-1185">Reference proteome</keyword>
<evidence type="ECO:0008006" key="3">
    <source>
        <dbReference type="Google" id="ProtNLM"/>
    </source>
</evidence>
<dbReference type="OrthoDB" id="5465433at2"/>
<dbReference type="PATRIC" id="fig|1526658.3.peg.1342"/>
<accession>A0A0N1F3B0</accession>
<gene>
    <name evidence="1" type="ORF">AE618_18625</name>
</gene>
<dbReference type="Proteomes" id="UP000037822">
    <property type="component" value="Unassembled WGS sequence"/>
</dbReference>
<dbReference type="RefSeq" id="WP_054210575.1">
    <property type="nucleotide sequence ID" value="NZ_LGSZ01000050.1"/>
</dbReference>
<dbReference type="Pfam" id="PF11681">
    <property type="entry name" value="Phage_Tube_PhiTE"/>
    <property type="match status" value="1"/>
</dbReference>
<dbReference type="InterPro" id="IPR021695">
    <property type="entry name" value="Phage_KPP10_Orf10"/>
</dbReference>